<dbReference type="InterPro" id="IPR023210">
    <property type="entry name" value="NADP_OxRdtase_dom"/>
</dbReference>
<reference evidence="5" key="1">
    <citation type="submission" date="2017-02" db="UniProtKB">
        <authorList>
            <consortium name="WormBaseParasite"/>
        </authorList>
    </citation>
    <scope>IDENTIFICATION</scope>
</reference>
<evidence type="ECO:0000259" key="1">
    <source>
        <dbReference type="Pfam" id="PF00248"/>
    </source>
</evidence>
<dbReference type="InterPro" id="IPR036812">
    <property type="entry name" value="NAD(P)_OxRdtase_dom_sf"/>
</dbReference>
<dbReference type="PANTHER" id="PTHR42686">
    <property type="entry name" value="GH17980P-RELATED"/>
    <property type="match status" value="1"/>
</dbReference>
<dbReference type="Proteomes" id="UP000038040">
    <property type="component" value="Unplaced"/>
</dbReference>
<keyword evidence="4" id="KW-1185">Reference proteome</keyword>
<dbReference type="EMBL" id="UYYG01000042">
    <property type="protein sequence ID" value="VDN52040.1"/>
    <property type="molecule type" value="Genomic_DNA"/>
</dbReference>
<sequence length="412" mass="46579">MFILAEQVFAGWHYCACKIILNSEVEIGSQRGTDERSNTLPSTFVPNFHNKESVKKMKYNRLGNTDIFISNLSLGCAAIGGLFGEVGDISVFEILESAIKNGINFIDTAYWYAQGRSEELLGKVLLRIPRKSYFISTKVGKFELDFVQHFDFRADNILQNLTKSLKKLKLAYVDICFVQIHNSEFARHEKIILYETLSALEIAKNSGKTRYIGLAAYSLQKLQSVIDNSAVPIDVVMVYCRGTLNDNSLGGYVQIFKSKGIGIINASPFSMGLLTAKGPSLWHPMSLNVREITAAAIQYCMSKNILIERLALDYAVNFPCICSCLVGMESVQQVMANIETVSSKRLTEVEIKVRSRIMRRYFDVLENADWENVEMQVYWQRMKTLGLSALATRRELSVENQRLTRRASFSLK</sequence>
<evidence type="ECO:0000313" key="3">
    <source>
        <dbReference type="Proteomes" id="UP000038040"/>
    </source>
</evidence>
<evidence type="ECO:0000313" key="5">
    <source>
        <dbReference type="WBParaSite" id="DME_0000788801-mRNA-1"/>
    </source>
</evidence>
<dbReference type="STRING" id="318479.A0A0N4UJP3"/>
<name>A0A0N4UJP3_DRAME</name>
<dbReference type="AlphaFoldDB" id="A0A0N4UJP3"/>
<evidence type="ECO:0000313" key="2">
    <source>
        <dbReference type="EMBL" id="VDN52040.1"/>
    </source>
</evidence>
<feature type="domain" description="NADP-dependent oxidoreductase" evidence="1">
    <location>
        <begin position="72"/>
        <end position="351"/>
    </location>
</feature>
<dbReference type="GO" id="GO:0005829">
    <property type="term" value="C:cytosol"/>
    <property type="evidence" value="ECO:0007669"/>
    <property type="project" value="TreeGrafter"/>
</dbReference>
<reference evidence="2 4" key="2">
    <citation type="submission" date="2018-11" db="EMBL/GenBank/DDBJ databases">
        <authorList>
            <consortium name="Pathogen Informatics"/>
        </authorList>
    </citation>
    <scope>NUCLEOTIDE SEQUENCE [LARGE SCALE GENOMIC DNA]</scope>
</reference>
<dbReference type="Pfam" id="PF00248">
    <property type="entry name" value="Aldo_ket_red"/>
    <property type="match status" value="1"/>
</dbReference>
<protein>
    <submittedName>
        <fullName evidence="5">Aldo_ket_red domain-containing protein</fullName>
    </submittedName>
</protein>
<dbReference type="WBParaSite" id="DME_0000788801-mRNA-1">
    <property type="protein sequence ID" value="DME_0000788801-mRNA-1"/>
    <property type="gene ID" value="DME_0000788801"/>
</dbReference>
<proteinExistence type="predicted"/>
<organism evidence="3 5">
    <name type="scientific">Dracunculus medinensis</name>
    <name type="common">Guinea worm</name>
    <dbReference type="NCBI Taxonomy" id="318479"/>
    <lineage>
        <taxon>Eukaryota</taxon>
        <taxon>Metazoa</taxon>
        <taxon>Ecdysozoa</taxon>
        <taxon>Nematoda</taxon>
        <taxon>Chromadorea</taxon>
        <taxon>Rhabditida</taxon>
        <taxon>Spirurina</taxon>
        <taxon>Dracunculoidea</taxon>
        <taxon>Dracunculidae</taxon>
        <taxon>Dracunculus</taxon>
    </lineage>
</organism>
<dbReference type="Gene3D" id="3.20.20.100">
    <property type="entry name" value="NADP-dependent oxidoreductase domain"/>
    <property type="match status" value="1"/>
</dbReference>
<dbReference type="PANTHER" id="PTHR42686:SF1">
    <property type="entry name" value="GH17980P-RELATED"/>
    <property type="match status" value="1"/>
</dbReference>
<evidence type="ECO:0000313" key="4">
    <source>
        <dbReference type="Proteomes" id="UP000274756"/>
    </source>
</evidence>
<dbReference type="GO" id="GO:0016491">
    <property type="term" value="F:oxidoreductase activity"/>
    <property type="evidence" value="ECO:0007669"/>
    <property type="project" value="InterPro"/>
</dbReference>
<accession>A0A0N4UJP3</accession>
<dbReference type="OrthoDB" id="48988at2759"/>
<dbReference type="Proteomes" id="UP000274756">
    <property type="component" value="Unassembled WGS sequence"/>
</dbReference>
<dbReference type="SUPFAM" id="SSF51430">
    <property type="entry name" value="NAD(P)-linked oxidoreductase"/>
    <property type="match status" value="1"/>
</dbReference>
<dbReference type="InterPro" id="IPR020471">
    <property type="entry name" value="AKR"/>
</dbReference>
<gene>
    <name evidence="2" type="ORF">DME_LOCUS2013</name>
</gene>